<dbReference type="EMBL" id="KZ613961">
    <property type="protein sequence ID" value="PMD31707.1"/>
    <property type="molecule type" value="Genomic_DNA"/>
</dbReference>
<dbReference type="SUPFAM" id="SSF50978">
    <property type="entry name" value="WD40 repeat-like"/>
    <property type="match status" value="1"/>
</dbReference>
<evidence type="ECO:0000313" key="5">
    <source>
        <dbReference type="EMBL" id="PMD31707.1"/>
    </source>
</evidence>
<sequence length="1070" mass="119432">MATPTSSSLFSRLTTVFRFLSLRSDIDNIILELLGQFSLEKIYAEADKEVYQDLVITLLVQLNTIINVQRLTLPSENSQVGWYLGFLASWEVTLRAVEFVMQIVVEGRESLWEARLLREKYLAEVLLNALRFLTLHPKIPSSRAKDRRDRFARLHRQLERIFDSYSGQGTFLLLVCKEITDSLRSEPDGLALPPRLRLELPNLASELYPLPDCLSSQYVASLVPPDGTPSDWLVQFLALRDISQFVVGASVQYVMKRETRDMRLQSSSARTRNAVLHTLENLRMPGHLSKFDLVATFSEAFRIILPNTLDLGRRSSADSDELEIDAIDLLCSKLSDRQLLSRVSDHELNRSISEVTRNIALLDDPSGQFRSSRPRLWVLNCQKGHVVGETQLKAAENMNFPTDRGGTELITLPPQTECIQCGGKVTLARELSVVRYAWDHLKPFESNTDAINVERHLKSHFQLSSPRIDTSMPFHAGYGNVFSGERLGIYHPEPLYSPSSSRSVFPGSISFDQASPVPPSVVSPQTPYSPKFPHKSETPHIENLLEGFTSSDGLCIDTREKSDNPPRISPDAVETPNLPEYSRGNQSRLQSVSSVSLEPESLTKSRTAPPVAPPEKGKSRWRSKLTASRKESTKPTSGDSSSLSSTSLESQKLEEFSLARLASSSKSSSRGKSGKSINVYLSQNSTYALLWTQTVINIWDIGSSTLILGRAIATESNCVLAAVTKVHLAYIIGTRDQKLTLRIVNLIQANIPAIEYRMPSSPWCTSITICPKENQVVVGFDNSIVRFFKTTNSEEPREDRLHNRFHKDCKSCPAIDTLSFSRNGFVLLASTRMRGTIQVYSWRFPFVDFQEVAACRYYIPLHELEDNGTSSAIFRSGMGNEESLICITTWTQSGTPLLIQPHDGHRTEIRTEPSTHQGKLGSRIQGAAFSPTGRELAMVNDKGHVYIISNLNSNPLEVKRIATSKELTTKSDWFAMEFMSLPDEEAIVLAWADSAKGMGYVKKIPVKYSDVSDSLMGPLTPAASRSVQRYELPSEGREIPKQPVELTNNEVPAAPPPPDIVKSYSKGEDS</sequence>
<accession>A0A2J6QZL7</accession>
<feature type="domain" description="DUF7101" evidence="4">
    <location>
        <begin position="347"/>
        <end position="441"/>
    </location>
</feature>
<name>A0A2J6QZL7_HYAVF</name>
<dbReference type="InterPro" id="IPR055525">
    <property type="entry name" value="DUF7099"/>
</dbReference>
<dbReference type="InterPro" id="IPR055527">
    <property type="entry name" value="DUF7101"/>
</dbReference>
<feature type="compositionally biased region" description="Low complexity" evidence="1">
    <location>
        <begin position="634"/>
        <end position="646"/>
    </location>
</feature>
<proteinExistence type="predicted"/>
<feature type="domain" description="DUF7099" evidence="2">
    <location>
        <begin position="642"/>
        <end position="1005"/>
    </location>
</feature>
<evidence type="ECO:0008006" key="7">
    <source>
        <dbReference type="Google" id="ProtNLM"/>
    </source>
</evidence>
<feature type="region of interest" description="Disordered" evidence="1">
    <location>
        <begin position="515"/>
        <end position="537"/>
    </location>
</feature>
<feature type="region of interest" description="Disordered" evidence="1">
    <location>
        <begin position="552"/>
        <end position="646"/>
    </location>
</feature>
<reference evidence="5 6" key="1">
    <citation type="submission" date="2016-04" db="EMBL/GenBank/DDBJ databases">
        <title>A degradative enzymes factory behind the ericoid mycorrhizal symbiosis.</title>
        <authorList>
            <consortium name="DOE Joint Genome Institute"/>
            <person name="Martino E."/>
            <person name="Morin E."/>
            <person name="Grelet G."/>
            <person name="Kuo A."/>
            <person name="Kohler A."/>
            <person name="Daghino S."/>
            <person name="Barry K."/>
            <person name="Choi C."/>
            <person name="Cichocki N."/>
            <person name="Clum A."/>
            <person name="Copeland A."/>
            <person name="Hainaut M."/>
            <person name="Haridas S."/>
            <person name="Labutti K."/>
            <person name="Lindquist E."/>
            <person name="Lipzen A."/>
            <person name="Khouja H.-R."/>
            <person name="Murat C."/>
            <person name="Ohm R."/>
            <person name="Olson A."/>
            <person name="Spatafora J."/>
            <person name="Veneault-Fourrey C."/>
            <person name="Henrissat B."/>
            <person name="Grigoriev I."/>
            <person name="Martin F."/>
            <person name="Perotto S."/>
        </authorList>
    </citation>
    <scope>NUCLEOTIDE SEQUENCE [LARGE SCALE GENOMIC DNA]</scope>
    <source>
        <strain evidence="5 6">F</strain>
    </source>
</reference>
<evidence type="ECO:0000256" key="1">
    <source>
        <dbReference type="SAM" id="MobiDB-lite"/>
    </source>
</evidence>
<dbReference type="AlphaFoldDB" id="A0A2J6QZL7"/>
<organism evidence="5 6">
    <name type="scientific">Hyaloscypha variabilis (strain UAMH 11265 / GT02V1 / F)</name>
    <name type="common">Meliniomyces variabilis</name>
    <dbReference type="NCBI Taxonomy" id="1149755"/>
    <lineage>
        <taxon>Eukaryota</taxon>
        <taxon>Fungi</taxon>
        <taxon>Dikarya</taxon>
        <taxon>Ascomycota</taxon>
        <taxon>Pezizomycotina</taxon>
        <taxon>Leotiomycetes</taxon>
        <taxon>Helotiales</taxon>
        <taxon>Hyaloscyphaceae</taxon>
        <taxon>Hyaloscypha</taxon>
        <taxon>Hyaloscypha variabilis</taxon>
    </lineage>
</organism>
<dbReference type="OrthoDB" id="5321461at2759"/>
<dbReference type="Pfam" id="PF23388">
    <property type="entry name" value="DUF7099"/>
    <property type="match status" value="1"/>
</dbReference>
<dbReference type="Gene3D" id="2.130.10.10">
    <property type="entry name" value="YVTN repeat-like/Quinoprotein amine dehydrogenase"/>
    <property type="match status" value="1"/>
</dbReference>
<dbReference type="InterPro" id="IPR036322">
    <property type="entry name" value="WD40_repeat_dom_sf"/>
</dbReference>
<dbReference type="STRING" id="1149755.A0A2J6QZL7"/>
<gene>
    <name evidence="5" type="ORF">L207DRAFT_640540</name>
</gene>
<feature type="domain" description="DUF7100" evidence="3">
    <location>
        <begin position="6"/>
        <end position="335"/>
    </location>
</feature>
<dbReference type="Pfam" id="PF23392">
    <property type="entry name" value="DUF7101"/>
    <property type="match status" value="1"/>
</dbReference>
<evidence type="ECO:0000313" key="6">
    <source>
        <dbReference type="Proteomes" id="UP000235786"/>
    </source>
</evidence>
<evidence type="ECO:0000259" key="3">
    <source>
        <dbReference type="Pfam" id="PF23391"/>
    </source>
</evidence>
<protein>
    <recommendedName>
        <fullName evidence="7">WD40 repeat-like protein</fullName>
    </recommendedName>
</protein>
<dbReference type="InterPro" id="IPR015943">
    <property type="entry name" value="WD40/YVTN_repeat-like_dom_sf"/>
</dbReference>
<keyword evidence="6" id="KW-1185">Reference proteome</keyword>
<evidence type="ECO:0000259" key="4">
    <source>
        <dbReference type="Pfam" id="PF23392"/>
    </source>
</evidence>
<feature type="compositionally biased region" description="Low complexity" evidence="1">
    <location>
        <begin position="586"/>
        <end position="602"/>
    </location>
</feature>
<dbReference type="InterPro" id="IPR055526">
    <property type="entry name" value="DUF7100"/>
</dbReference>
<dbReference type="Proteomes" id="UP000235786">
    <property type="component" value="Unassembled WGS sequence"/>
</dbReference>
<dbReference type="Pfam" id="PF23391">
    <property type="entry name" value="DUF7100"/>
    <property type="match status" value="1"/>
</dbReference>
<feature type="region of interest" description="Disordered" evidence="1">
    <location>
        <begin position="1026"/>
        <end position="1070"/>
    </location>
</feature>
<evidence type="ECO:0000259" key="2">
    <source>
        <dbReference type="Pfam" id="PF23388"/>
    </source>
</evidence>